<gene>
    <name evidence="4" type="ORF">B456_011G167000</name>
</gene>
<evidence type="ECO:0000256" key="2">
    <source>
        <dbReference type="SAM" id="Phobius"/>
    </source>
</evidence>
<dbReference type="PANTHER" id="PTHR32378">
    <property type="entry name" value="GUANINE NUCLEOTIDE-BINDING PROTEIN SUBUNIT GAMMA 3"/>
    <property type="match status" value="1"/>
</dbReference>
<feature type="coiled-coil region" evidence="1">
    <location>
        <begin position="90"/>
        <end position="117"/>
    </location>
</feature>
<evidence type="ECO:0000256" key="1">
    <source>
        <dbReference type="SAM" id="Coils"/>
    </source>
</evidence>
<dbReference type="Gramene" id="KJB72256">
    <property type="protein sequence ID" value="KJB72256"/>
    <property type="gene ID" value="B456_011G167000"/>
</dbReference>
<keyword evidence="2" id="KW-0812">Transmembrane</keyword>
<dbReference type="InterPro" id="IPR055305">
    <property type="entry name" value="GG3-like"/>
</dbReference>
<feature type="transmembrane region" description="Helical" evidence="2">
    <location>
        <begin position="37"/>
        <end position="59"/>
    </location>
</feature>
<evidence type="ECO:0000313" key="5">
    <source>
        <dbReference type="Proteomes" id="UP000032304"/>
    </source>
</evidence>
<keyword evidence="1" id="KW-0175">Coiled coil</keyword>
<reference evidence="4 5" key="1">
    <citation type="journal article" date="2012" name="Nature">
        <title>Repeated polyploidization of Gossypium genomes and the evolution of spinnable cotton fibres.</title>
        <authorList>
            <person name="Paterson A.H."/>
            <person name="Wendel J.F."/>
            <person name="Gundlach H."/>
            <person name="Guo H."/>
            <person name="Jenkins J."/>
            <person name="Jin D."/>
            <person name="Llewellyn D."/>
            <person name="Showmaker K.C."/>
            <person name="Shu S."/>
            <person name="Udall J."/>
            <person name="Yoo M.J."/>
            <person name="Byers R."/>
            <person name="Chen W."/>
            <person name="Doron-Faigenboim A."/>
            <person name="Duke M.V."/>
            <person name="Gong L."/>
            <person name="Grimwood J."/>
            <person name="Grover C."/>
            <person name="Grupp K."/>
            <person name="Hu G."/>
            <person name="Lee T.H."/>
            <person name="Li J."/>
            <person name="Lin L."/>
            <person name="Liu T."/>
            <person name="Marler B.S."/>
            <person name="Page J.T."/>
            <person name="Roberts A.W."/>
            <person name="Romanel E."/>
            <person name="Sanders W.S."/>
            <person name="Szadkowski E."/>
            <person name="Tan X."/>
            <person name="Tang H."/>
            <person name="Xu C."/>
            <person name="Wang J."/>
            <person name="Wang Z."/>
            <person name="Zhang D."/>
            <person name="Zhang L."/>
            <person name="Ashrafi H."/>
            <person name="Bedon F."/>
            <person name="Bowers J.E."/>
            <person name="Brubaker C.L."/>
            <person name="Chee P.W."/>
            <person name="Das S."/>
            <person name="Gingle A.R."/>
            <person name="Haigler C.H."/>
            <person name="Harker D."/>
            <person name="Hoffmann L.V."/>
            <person name="Hovav R."/>
            <person name="Jones D.C."/>
            <person name="Lemke C."/>
            <person name="Mansoor S."/>
            <person name="ur Rahman M."/>
            <person name="Rainville L.N."/>
            <person name="Rambani A."/>
            <person name="Reddy U.K."/>
            <person name="Rong J.K."/>
            <person name="Saranga Y."/>
            <person name="Scheffler B.E."/>
            <person name="Scheffler J.A."/>
            <person name="Stelly D.M."/>
            <person name="Triplett B.A."/>
            <person name="Van Deynze A."/>
            <person name="Vaslin M.F."/>
            <person name="Waghmare V.N."/>
            <person name="Walford S.A."/>
            <person name="Wright R.J."/>
            <person name="Zaki E.A."/>
            <person name="Zhang T."/>
            <person name="Dennis E.S."/>
            <person name="Mayer K.F."/>
            <person name="Peterson D.G."/>
            <person name="Rokhsar D.S."/>
            <person name="Wang X."/>
            <person name="Schmutz J."/>
        </authorList>
    </citation>
    <scope>NUCLEOTIDE SEQUENCE [LARGE SCALE GENOMIC DNA]</scope>
</reference>
<evidence type="ECO:0000313" key="4">
    <source>
        <dbReference type="EMBL" id="KJB72256.1"/>
    </source>
</evidence>
<dbReference type="STRING" id="29730.A0A0D2UUW4"/>
<feature type="domain" description="G protein gamma" evidence="3">
    <location>
        <begin position="94"/>
        <end position="157"/>
    </location>
</feature>
<keyword evidence="5" id="KW-1185">Reference proteome</keyword>
<dbReference type="Proteomes" id="UP000032304">
    <property type="component" value="Chromosome 11"/>
</dbReference>
<keyword evidence="2" id="KW-0472">Membrane</keyword>
<dbReference type="AlphaFoldDB" id="A0A0D2UUW4"/>
<keyword evidence="2" id="KW-1133">Transmembrane helix</keyword>
<dbReference type="EMBL" id="CM001750">
    <property type="protein sequence ID" value="KJB72256.1"/>
    <property type="molecule type" value="Genomic_DNA"/>
</dbReference>
<sequence length="183" mass="21067">MFFSLIQQAKKLLVLALLFFFFLFVSSKVVFCSNPNLLAFCCVLDFPFPLLLAVSIGFITKEMQSGRPQSVVSPIPQRIHSFQAADTRGKHRIQAELKRLEQEARFLEEELELIERMEKASAACKEMFSNVESRPDPLLPMYVSTHIHEYVRACVHAHILSFRIFLTIPKNCFHQFLTAQMAL</sequence>
<dbReference type="InterPro" id="IPR015898">
    <property type="entry name" value="G-protein_gamma-like_dom"/>
</dbReference>
<proteinExistence type="predicted"/>
<dbReference type="SMART" id="SM01224">
    <property type="entry name" value="G_gamma"/>
    <property type="match status" value="1"/>
</dbReference>
<organism evidence="4 5">
    <name type="scientific">Gossypium raimondii</name>
    <name type="common">Peruvian cotton</name>
    <name type="synonym">Gossypium klotzschianum subsp. raimondii</name>
    <dbReference type="NCBI Taxonomy" id="29730"/>
    <lineage>
        <taxon>Eukaryota</taxon>
        <taxon>Viridiplantae</taxon>
        <taxon>Streptophyta</taxon>
        <taxon>Embryophyta</taxon>
        <taxon>Tracheophyta</taxon>
        <taxon>Spermatophyta</taxon>
        <taxon>Magnoliopsida</taxon>
        <taxon>eudicotyledons</taxon>
        <taxon>Gunneridae</taxon>
        <taxon>Pentapetalae</taxon>
        <taxon>rosids</taxon>
        <taxon>malvids</taxon>
        <taxon>Malvales</taxon>
        <taxon>Malvaceae</taxon>
        <taxon>Malvoideae</taxon>
        <taxon>Gossypium</taxon>
    </lineage>
</organism>
<evidence type="ECO:0000259" key="3">
    <source>
        <dbReference type="SMART" id="SM01224"/>
    </source>
</evidence>
<dbReference type="OrthoDB" id="1934467at2759"/>
<dbReference type="GO" id="GO:0007186">
    <property type="term" value="P:G protein-coupled receptor signaling pathway"/>
    <property type="evidence" value="ECO:0007669"/>
    <property type="project" value="InterPro"/>
</dbReference>
<protein>
    <recommendedName>
        <fullName evidence="3">G protein gamma domain-containing protein</fullName>
    </recommendedName>
</protein>
<dbReference type="PANTHER" id="PTHR32378:SF12">
    <property type="entry name" value="GUANINE NUCLEOTIDE-BINDING PROTEIN SUBUNIT GAMMA 2"/>
    <property type="match status" value="1"/>
</dbReference>
<name>A0A0D2UUW4_GOSRA</name>
<accession>A0A0D2UUW4</accession>
<dbReference type="Pfam" id="PF00631">
    <property type="entry name" value="G-gamma"/>
    <property type="match status" value="1"/>
</dbReference>